<dbReference type="GO" id="GO:0003700">
    <property type="term" value="F:DNA-binding transcription factor activity"/>
    <property type="evidence" value="ECO:0007669"/>
    <property type="project" value="InterPro"/>
</dbReference>
<dbReference type="GO" id="GO:0043565">
    <property type="term" value="F:sequence-specific DNA binding"/>
    <property type="evidence" value="ECO:0007669"/>
    <property type="project" value="TreeGrafter"/>
</dbReference>
<dbReference type="CDD" id="cd08422">
    <property type="entry name" value="PBP2_CrgA_like"/>
    <property type="match status" value="1"/>
</dbReference>
<dbReference type="InterPro" id="IPR005119">
    <property type="entry name" value="LysR_subst-bd"/>
</dbReference>
<dbReference type="InterPro" id="IPR000847">
    <property type="entry name" value="LysR_HTH_N"/>
</dbReference>
<reference evidence="6 7" key="1">
    <citation type="submission" date="2018-09" db="EMBL/GenBank/DDBJ databases">
        <authorList>
            <person name="Zhu H."/>
        </authorList>
    </citation>
    <scope>NUCLEOTIDE SEQUENCE [LARGE SCALE GENOMIC DNA]</scope>
    <source>
        <strain evidence="6 7">K2R10-39</strain>
    </source>
</reference>
<dbReference type="InterPro" id="IPR036388">
    <property type="entry name" value="WH-like_DNA-bd_sf"/>
</dbReference>
<dbReference type="InterPro" id="IPR058163">
    <property type="entry name" value="LysR-type_TF_proteobact-type"/>
</dbReference>
<organism evidence="6 7">
    <name type="scientific">Noviherbaspirillum cavernae</name>
    <dbReference type="NCBI Taxonomy" id="2320862"/>
    <lineage>
        <taxon>Bacteria</taxon>
        <taxon>Pseudomonadati</taxon>
        <taxon>Pseudomonadota</taxon>
        <taxon>Betaproteobacteria</taxon>
        <taxon>Burkholderiales</taxon>
        <taxon>Oxalobacteraceae</taxon>
        <taxon>Noviherbaspirillum</taxon>
    </lineage>
</organism>
<dbReference type="Gene3D" id="1.10.10.10">
    <property type="entry name" value="Winged helix-like DNA-binding domain superfamily/Winged helix DNA-binding domain"/>
    <property type="match status" value="1"/>
</dbReference>
<sequence>MATLGQIDLNTLVVFDAVVESGGFTAAAERLGIAKAKVSVQIGRLEAALGITLFMRTTRRVSLTDAGRSLHLQCQPLLHGMQDAIDQVESGTKELAGTLRIGTTVDHAVQSLAAAVAQFTALHPKLQIDVRTGDRVVDLVAEGLDMAIRIGWLRDSSMRAVMLGEFEQYVVASPDYLRRAGRIRQPGDLRERDWVALTLLQTPLTWRFASRAGDVQTVHVKSRIRVDSPGVLRSMLRHGTGVSVLDQYSVQEDIRAGRLVRLLADWTLPRGGVYAVTPPGKGMNPRARQFIEFYRGLLQMP</sequence>
<comment type="caution">
    <text evidence="6">The sequence shown here is derived from an EMBL/GenBank/DDBJ whole genome shotgun (WGS) entry which is preliminary data.</text>
</comment>
<protein>
    <submittedName>
        <fullName evidence="6">LysR family transcriptional regulator</fullName>
    </submittedName>
</protein>
<dbReference type="GO" id="GO:0006351">
    <property type="term" value="P:DNA-templated transcription"/>
    <property type="evidence" value="ECO:0007669"/>
    <property type="project" value="TreeGrafter"/>
</dbReference>
<evidence type="ECO:0000256" key="4">
    <source>
        <dbReference type="ARBA" id="ARBA00023163"/>
    </source>
</evidence>
<keyword evidence="2" id="KW-0805">Transcription regulation</keyword>
<dbReference type="EMBL" id="QYUN01000002">
    <property type="protein sequence ID" value="RJG07422.1"/>
    <property type="molecule type" value="Genomic_DNA"/>
</dbReference>
<dbReference type="PROSITE" id="PS50931">
    <property type="entry name" value="HTH_LYSR"/>
    <property type="match status" value="1"/>
</dbReference>
<evidence type="ECO:0000256" key="1">
    <source>
        <dbReference type="ARBA" id="ARBA00009437"/>
    </source>
</evidence>
<accession>A0A418X4M9</accession>
<evidence type="ECO:0000313" key="7">
    <source>
        <dbReference type="Proteomes" id="UP000285190"/>
    </source>
</evidence>
<dbReference type="Proteomes" id="UP000285190">
    <property type="component" value="Unassembled WGS sequence"/>
</dbReference>
<evidence type="ECO:0000256" key="2">
    <source>
        <dbReference type="ARBA" id="ARBA00023015"/>
    </source>
</evidence>
<dbReference type="PRINTS" id="PR00039">
    <property type="entry name" value="HTHLYSR"/>
</dbReference>
<dbReference type="Gene3D" id="3.40.190.290">
    <property type="match status" value="1"/>
</dbReference>
<dbReference type="AlphaFoldDB" id="A0A418X4M9"/>
<evidence type="ECO:0000313" key="6">
    <source>
        <dbReference type="EMBL" id="RJG07422.1"/>
    </source>
</evidence>
<keyword evidence="4" id="KW-0804">Transcription</keyword>
<feature type="domain" description="HTH lysR-type" evidence="5">
    <location>
        <begin position="7"/>
        <end position="64"/>
    </location>
</feature>
<dbReference type="PANTHER" id="PTHR30537">
    <property type="entry name" value="HTH-TYPE TRANSCRIPTIONAL REGULATOR"/>
    <property type="match status" value="1"/>
</dbReference>
<dbReference type="PANTHER" id="PTHR30537:SF66">
    <property type="entry name" value="IRON-REGULATED VIRULENCE REGULATORY PROTEIN IRGB"/>
    <property type="match status" value="1"/>
</dbReference>
<dbReference type="Pfam" id="PF00126">
    <property type="entry name" value="HTH_1"/>
    <property type="match status" value="1"/>
</dbReference>
<dbReference type="FunFam" id="1.10.10.10:FF:000001">
    <property type="entry name" value="LysR family transcriptional regulator"/>
    <property type="match status" value="1"/>
</dbReference>
<dbReference type="Pfam" id="PF03466">
    <property type="entry name" value="LysR_substrate"/>
    <property type="match status" value="1"/>
</dbReference>
<comment type="similarity">
    <text evidence="1">Belongs to the LysR transcriptional regulatory family.</text>
</comment>
<dbReference type="RefSeq" id="WP_119740858.1">
    <property type="nucleotide sequence ID" value="NZ_QYUN01000002.1"/>
</dbReference>
<evidence type="ECO:0000259" key="5">
    <source>
        <dbReference type="PROSITE" id="PS50931"/>
    </source>
</evidence>
<dbReference type="SUPFAM" id="SSF53850">
    <property type="entry name" value="Periplasmic binding protein-like II"/>
    <property type="match status" value="1"/>
</dbReference>
<evidence type="ECO:0000256" key="3">
    <source>
        <dbReference type="ARBA" id="ARBA00023125"/>
    </source>
</evidence>
<keyword evidence="3" id="KW-0238">DNA-binding</keyword>
<keyword evidence="7" id="KW-1185">Reference proteome</keyword>
<name>A0A418X4M9_9BURK</name>
<proteinExistence type="inferred from homology"/>
<dbReference type="InterPro" id="IPR036390">
    <property type="entry name" value="WH_DNA-bd_sf"/>
</dbReference>
<dbReference type="SUPFAM" id="SSF46785">
    <property type="entry name" value="Winged helix' DNA-binding domain"/>
    <property type="match status" value="1"/>
</dbReference>
<gene>
    <name evidence="6" type="ORF">D3870_16720</name>
</gene>
<dbReference type="OrthoDB" id="9786526at2"/>